<evidence type="ECO:0000313" key="2">
    <source>
        <dbReference type="EMBL" id="CAD8113606.1"/>
    </source>
</evidence>
<keyword evidence="1" id="KW-0472">Membrane</keyword>
<protein>
    <recommendedName>
        <fullName evidence="4">Transmembrane protein</fullName>
    </recommendedName>
</protein>
<proteinExistence type="predicted"/>
<evidence type="ECO:0008006" key="4">
    <source>
        <dbReference type="Google" id="ProtNLM"/>
    </source>
</evidence>
<dbReference type="Proteomes" id="UP000692954">
    <property type="component" value="Unassembled WGS sequence"/>
</dbReference>
<feature type="transmembrane region" description="Helical" evidence="1">
    <location>
        <begin position="117"/>
        <end position="137"/>
    </location>
</feature>
<keyword evidence="1" id="KW-1133">Transmembrane helix</keyword>
<keyword evidence="1" id="KW-0812">Transmembrane</keyword>
<evidence type="ECO:0000256" key="1">
    <source>
        <dbReference type="SAM" id="Phobius"/>
    </source>
</evidence>
<name>A0A8S1QE12_9CILI</name>
<gene>
    <name evidence="2" type="ORF">PSON_ATCC_30995.1.T1030221</name>
</gene>
<comment type="caution">
    <text evidence="2">The sequence shown here is derived from an EMBL/GenBank/DDBJ whole genome shotgun (WGS) entry which is preliminary data.</text>
</comment>
<accession>A0A8S1QE12</accession>
<evidence type="ECO:0000313" key="3">
    <source>
        <dbReference type="Proteomes" id="UP000692954"/>
    </source>
</evidence>
<organism evidence="2 3">
    <name type="scientific">Paramecium sonneborni</name>
    <dbReference type="NCBI Taxonomy" id="65129"/>
    <lineage>
        <taxon>Eukaryota</taxon>
        <taxon>Sar</taxon>
        <taxon>Alveolata</taxon>
        <taxon>Ciliophora</taxon>
        <taxon>Intramacronucleata</taxon>
        <taxon>Oligohymenophorea</taxon>
        <taxon>Peniculida</taxon>
        <taxon>Parameciidae</taxon>
        <taxon>Paramecium</taxon>
    </lineage>
</organism>
<keyword evidence="3" id="KW-1185">Reference proteome</keyword>
<sequence length="214" mass="24847">MWKWNLRYLQNWIYVEQFQVQLLTRILNRRLQYMYLISSTKCNFLGGCSTCIDITNQVALYSCKEGYIMNTSNNCENCPNNSKICGSTSICFQCQYNYWNNGIVFLNYNVLLANNTIFYLIIIALNVSCHFIIVLILPQNAFYVLFQVKSLGSNGYFVNPSLFGSKYQILSISQIYKNGDYFTDCASTFLMNTSIPNQCIHPNKTYEVQKTTYN</sequence>
<dbReference type="AlphaFoldDB" id="A0A8S1QE12"/>
<reference evidence="2" key="1">
    <citation type="submission" date="2021-01" db="EMBL/GenBank/DDBJ databases">
        <authorList>
            <consortium name="Genoscope - CEA"/>
            <person name="William W."/>
        </authorList>
    </citation>
    <scope>NUCLEOTIDE SEQUENCE</scope>
</reference>
<dbReference type="EMBL" id="CAJJDN010000103">
    <property type="protein sequence ID" value="CAD8113606.1"/>
    <property type="molecule type" value="Genomic_DNA"/>
</dbReference>